<reference evidence="3" key="1">
    <citation type="submission" date="2019-08" db="EMBL/GenBank/DDBJ databases">
        <title>Arthrobacter sp. nov., isolated from plateau pika and Tibetan wild ass.</title>
        <authorList>
            <person name="Ge Y."/>
        </authorList>
    </citation>
    <scope>NUCLEOTIDE SEQUENCE [LARGE SCALE GENOMIC DNA]</scope>
    <source>
        <strain evidence="3">HF-4214</strain>
    </source>
</reference>
<comment type="caution">
    <text evidence="2">The sequence shown here is derived from an EMBL/GenBank/DDBJ whole genome shotgun (WGS) entry which is preliminary data.</text>
</comment>
<accession>A0A6N7RN25</accession>
<dbReference type="AlphaFoldDB" id="A0A6N7RN25"/>
<feature type="transmembrane region" description="Helical" evidence="1">
    <location>
        <begin position="43"/>
        <end position="61"/>
    </location>
</feature>
<evidence type="ECO:0000256" key="1">
    <source>
        <dbReference type="SAM" id="Phobius"/>
    </source>
</evidence>
<name>A0A6N7RN25_9ACTN</name>
<gene>
    <name evidence="2" type="ORF">GJG86_09550</name>
</gene>
<organism evidence="2 3">
    <name type="scientific">Eggerthella guodeyinii</name>
    <dbReference type="NCBI Taxonomy" id="2690837"/>
    <lineage>
        <taxon>Bacteria</taxon>
        <taxon>Bacillati</taxon>
        <taxon>Actinomycetota</taxon>
        <taxon>Coriobacteriia</taxon>
        <taxon>Eggerthellales</taxon>
        <taxon>Eggerthellaceae</taxon>
        <taxon>Eggerthella</taxon>
    </lineage>
</organism>
<keyword evidence="1" id="KW-0812">Transmembrane</keyword>
<keyword evidence="3" id="KW-1185">Reference proteome</keyword>
<dbReference type="Proteomes" id="UP000438093">
    <property type="component" value="Unassembled WGS sequence"/>
</dbReference>
<keyword evidence="1" id="KW-1133">Transmembrane helix</keyword>
<proteinExistence type="predicted"/>
<dbReference type="RefSeq" id="WP_154333576.1">
    <property type="nucleotide sequence ID" value="NZ_VTFY01000007.1"/>
</dbReference>
<sequence length="62" mass="6678">MIGIFDILSLFFGGPTSKEMEQAEIDIENARASGDKRKTIKTAFGILATVVCIVVTISIFLG</sequence>
<evidence type="ECO:0000313" key="3">
    <source>
        <dbReference type="Proteomes" id="UP000438093"/>
    </source>
</evidence>
<dbReference type="EMBL" id="VTFY01000007">
    <property type="protein sequence ID" value="MRX82733.1"/>
    <property type="molecule type" value="Genomic_DNA"/>
</dbReference>
<keyword evidence="1" id="KW-0472">Membrane</keyword>
<evidence type="ECO:0000313" key="2">
    <source>
        <dbReference type="EMBL" id="MRX82733.1"/>
    </source>
</evidence>
<protein>
    <submittedName>
        <fullName evidence="2">Uncharacterized protein</fullName>
    </submittedName>
</protein>